<dbReference type="Proteomes" id="UP000821853">
    <property type="component" value="Unassembled WGS sequence"/>
</dbReference>
<comment type="caution">
    <text evidence="1">The sequence shown here is derived from an EMBL/GenBank/DDBJ whole genome shotgun (WGS) entry which is preliminary data.</text>
</comment>
<accession>A0A9J6FRG9</accession>
<reference evidence="1 2" key="1">
    <citation type="journal article" date="2020" name="Cell">
        <title>Large-Scale Comparative Analyses of Tick Genomes Elucidate Their Genetic Diversity and Vector Capacities.</title>
        <authorList>
            <consortium name="Tick Genome and Microbiome Consortium (TIGMIC)"/>
            <person name="Jia N."/>
            <person name="Wang J."/>
            <person name="Shi W."/>
            <person name="Du L."/>
            <person name="Sun Y."/>
            <person name="Zhan W."/>
            <person name="Jiang J.F."/>
            <person name="Wang Q."/>
            <person name="Zhang B."/>
            <person name="Ji P."/>
            <person name="Bell-Sakyi L."/>
            <person name="Cui X.M."/>
            <person name="Yuan T.T."/>
            <person name="Jiang B.G."/>
            <person name="Yang W.F."/>
            <person name="Lam T.T."/>
            <person name="Chang Q.C."/>
            <person name="Ding S.J."/>
            <person name="Wang X.J."/>
            <person name="Zhu J.G."/>
            <person name="Ruan X.D."/>
            <person name="Zhao L."/>
            <person name="Wei J.T."/>
            <person name="Ye R.Z."/>
            <person name="Que T.C."/>
            <person name="Du C.H."/>
            <person name="Zhou Y.H."/>
            <person name="Cheng J.X."/>
            <person name="Dai P.F."/>
            <person name="Guo W.B."/>
            <person name="Han X.H."/>
            <person name="Huang E.J."/>
            <person name="Li L.F."/>
            <person name="Wei W."/>
            <person name="Gao Y.C."/>
            <person name="Liu J.Z."/>
            <person name="Shao H.Z."/>
            <person name="Wang X."/>
            <person name="Wang C.C."/>
            <person name="Yang T.C."/>
            <person name="Huo Q.B."/>
            <person name="Li W."/>
            <person name="Chen H.Y."/>
            <person name="Chen S.E."/>
            <person name="Zhou L.G."/>
            <person name="Ni X.B."/>
            <person name="Tian J.H."/>
            <person name="Sheng Y."/>
            <person name="Liu T."/>
            <person name="Pan Y.S."/>
            <person name="Xia L.Y."/>
            <person name="Li J."/>
            <person name="Zhao F."/>
            <person name="Cao W.C."/>
        </authorList>
    </citation>
    <scope>NUCLEOTIDE SEQUENCE [LARGE SCALE GENOMIC DNA]</scope>
    <source>
        <strain evidence="1">HaeL-2018</strain>
    </source>
</reference>
<keyword evidence="2" id="KW-1185">Reference proteome</keyword>
<dbReference type="EMBL" id="JABSTR010000003">
    <property type="protein sequence ID" value="KAH9365371.1"/>
    <property type="molecule type" value="Genomic_DNA"/>
</dbReference>
<name>A0A9J6FRG9_HAELO</name>
<proteinExistence type="predicted"/>
<evidence type="ECO:0008006" key="3">
    <source>
        <dbReference type="Google" id="ProtNLM"/>
    </source>
</evidence>
<evidence type="ECO:0000313" key="2">
    <source>
        <dbReference type="Proteomes" id="UP000821853"/>
    </source>
</evidence>
<protein>
    <recommendedName>
        <fullName evidence="3">Tick transposon</fullName>
    </recommendedName>
</protein>
<sequence length="72" mass="8089">MCRVCDSARVTLRHILWNCRTQPAEAAQGTLPSHITEAMNAKDYSAQIQAVQQAKAALARQRPEKRNPTWEA</sequence>
<dbReference type="VEuPathDB" id="VectorBase:HLOH_062474"/>
<dbReference type="OMA" id="ILAPIMW"/>
<organism evidence="1 2">
    <name type="scientific">Haemaphysalis longicornis</name>
    <name type="common">Bush tick</name>
    <dbReference type="NCBI Taxonomy" id="44386"/>
    <lineage>
        <taxon>Eukaryota</taxon>
        <taxon>Metazoa</taxon>
        <taxon>Ecdysozoa</taxon>
        <taxon>Arthropoda</taxon>
        <taxon>Chelicerata</taxon>
        <taxon>Arachnida</taxon>
        <taxon>Acari</taxon>
        <taxon>Parasitiformes</taxon>
        <taxon>Ixodida</taxon>
        <taxon>Ixodoidea</taxon>
        <taxon>Ixodidae</taxon>
        <taxon>Haemaphysalinae</taxon>
        <taxon>Haemaphysalis</taxon>
    </lineage>
</organism>
<gene>
    <name evidence="1" type="ORF">HPB48_015037</name>
</gene>
<evidence type="ECO:0000313" key="1">
    <source>
        <dbReference type="EMBL" id="KAH9365371.1"/>
    </source>
</evidence>
<dbReference type="AlphaFoldDB" id="A0A9J6FRG9"/>